<sequence length="140" mass="15813">MKGSFSAATEVLNPSDCANASLMVLSKTDNQDSIFQVALKGDPDRQLRIGWYLAPHPCRKLESLIPPPPRLISHLILQQLLGSKLSPDRLVNPNPLFIELQEDLHLRSAEEHYFCTPGQGSERRELDAFSRQLFFSLQLM</sequence>
<reference evidence="1 2" key="1">
    <citation type="journal article" date="2019" name="Sci. Data">
        <title>Hybrid genome assembly and annotation of Danionella translucida.</title>
        <authorList>
            <person name="Kadobianskyi M."/>
            <person name="Schulze L."/>
            <person name="Schuelke M."/>
            <person name="Judkewitz B."/>
        </authorList>
    </citation>
    <scope>NUCLEOTIDE SEQUENCE [LARGE SCALE GENOMIC DNA]</scope>
    <source>
        <strain evidence="1 2">Bolton</strain>
    </source>
</reference>
<evidence type="ECO:0000313" key="2">
    <source>
        <dbReference type="Proteomes" id="UP000316079"/>
    </source>
</evidence>
<evidence type="ECO:0000313" key="1">
    <source>
        <dbReference type="EMBL" id="TRY98699.1"/>
    </source>
</evidence>
<dbReference type="EMBL" id="SRMA01025153">
    <property type="protein sequence ID" value="TRY98699.1"/>
    <property type="molecule type" value="Genomic_DNA"/>
</dbReference>
<accession>A0A553R939</accession>
<feature type="non-terminal residue" evidence="1">
    <location>
        <position position="140"/>
    </location>
</feature>
<comment type="caution">
    <text evidence="1">The sequence shown here is derived from an EMBL/GenBank/DDBJ whole genome shotgun (WGS) entry which is preliminary data.</text>
</comment>
<gene>
    <name evidence="1" type="ORF">DNTS_008591</name>
</gene>
<proteinExistence type="predicted"/>
<dbReference type="AlphaFoldDB" id="A0A553R939"/>
<keyword evidence="2" id="KW-1185">Reference proteome</keyword>
<protein>
    <submittedName>
        <fullName evidence="1">Uncharacterized protein</fullName>
    </submittedName>
</protein>
<dbReference type="Proteomes" id="UP000316079">
    <property type="component" value="Unassembled WGS sequence"/>
</dbReference>
<organism evidence="1 2">
    <name type="scientific">Danionella cerebrum</name>
    <dbReference type="NCBI Taxonomy" id="2873325"/>
    <lineage>
        <taxon>Eukaryota</taxon>
        <taxon>Metazoa</taxon>
        <taxon>Chordata</taxon>
        <taxon>Craniata</taxon>
        <taxon>Vertebrata</taxon>
        <taxon>Euteleostomi</taxon>
        <taxon>Actinopterygii</taxon>
        <taxon>Neopterygii</taxon>
        <taxon>Teleostei</taxon>
        <taxon>Ostariophysi</taxon>
        <taxon>Cypriniformes</taxon>
        <taxon>Danionidae</taxon>
        <taxon>Danioninae</taxon>
        <taxon>Danionella</taxon>
    </lineage>
</organism>
<name>A0A553R939_9TELE</name>